<dbReference type="RefSeq" id="WP_377354634.1">
    <property type="nucleotide sequence ID" value="NZ_JBHTLQ010000066.1"/>
</dbReference>
<comment type="caution">
    <text evidence="2">The sequence shown here is derived from an EMBL/GenBank/DDBJ whole genome shotgun (WGS) entry which is preliminary data.</text>
</comment>
<reference evidence="3" key="1">
    <citation type="journal article" date="2019" name="Int. J. Syst. Evol. Microbiol.">
        <title>The Global Catalogue of Microorganisms (GCM) 10K type strain sequencing project: providing services to taxonomists for standard genome sequencing and annotation.</title>
        <authorList>
            <consortium name="The Broad Institute Genomics Platform"/>
            <consortium name="The Broad Institute Genome Sequencing Center for Infectious Disease"/>
            <person name="Wu L."/>
            <person name="Ma J."/>
        </authorList>
    </citation>
    <scope>NUCLEOTIDE SEQUENCE [LARGE SCALE GENOMIC DNA]</scope>
    <source>
        <strain evidence="3">CCUG 55074</strain>
    </source>
</reference>
<name>A0ABW3T9B7_9CAUL</name>
<comment type="similarity">
    <text evidence="1">Belongs to the class-IV pyridoxal-phosphate-dependent aminotransferase family.</text>
</comment>
<dbReference type="PANTHER" id="PTHR42743:SF5">
    <property type="entry name" value="AMINODEOXYCHORISMATE LYASE"/>
    <property type="match status" value="1"/>
</dbReference>
<evidence type="ECO:0000256" key="1">
    <source>
        <dbReference type="ARBA" id="ARBA00009320"/>
    </source>
</evidence>
<dbReference type="Gene3D" id="3.20.10.10">
    <property type="entry name" value="D-amino Acid Aminotransferase, subunit A, domain 2"/>
    <property type="match status" value="1"/>
</dbReference>
<feature type="non-terminal residue" evidence="2">
    <location>
        <position position="1"/>
    </location>
</feature>
<dbReference type="InterPro" id="IPR001544">
    <property type="entry name" value="Aminotrans_IV"/>
</dbReference>
<keyword evidence="2" id="KW-0032">Aminotransferase</keyword>
<gene>
    <name evidence="2" type="ORF">ACFQ27_18545</name>
</gene>
<evidence type="ECO:0000313" key="2">
    <source>
        <dbReference type="EMBL" id="MFD1192597.1"/>
    </source>
</evidence>
<evidence type="ECO:0000313" key="3">
    <source>
        <dbReference type="Proteomes" id="UP001597216"/>
    </source>
</evidence>
<dbReference type="Proteomes" id="UP001597216">
    <property type="component" value="Unassembled WGS sequence"/>
</dbReference>
<dbReference type="InterPro" id="IPR043132">
    <property type="entry name" value="BCAT-like_C"/>
</dbReference>
<dbReference type="PANTHER" id="PTHR42743">
    <property type="entry name" value="AMINO-ACID AMINOTRANSFERASE"/>
    <property type="match status" value="1"/>
</dbReference>
<dbReference type="Pfam" id="PF01063">
    <property type="entry name" value="Aminotran_4"/>
    <property type="match status" value="1"/>
</dbReference>
<accession>A0ABW3T9B7</accession>
<dbReference type="SUPFAM" id="SSF56752">
    <property type="entry name" value="D-aminoacid aminotransferase-like PLP-dependent enzymes"/>
    <property type="match status" value="1"/>
</dbReference>
<sequence length="184" mass="18974">AAVRLTLTAGSGGRGLDRPLAPALRLFATAAASPKPTTPARLVLSQVRRNDGSPASRLKSLAYLDNVLARREALAAGADEAVMLNTRGELACCGAANLYWISEGRLWTPALDCGVLAGIVRGVLMAGAQAAGIEVAVARTGPEALARAEAILISNSLIGVRQVSSFGERTLAPHALAERLADLI</sequence>
<keyword evidence="3" id="KW-1185">Reference proteome</keyword>
<protein>
    <submittedName>
        <fullName evidence="2">Aminotransferase class IV</fullName>
    </submittedName>
</protein>
<dbReference type="GO" id="GO:0008483">
    <property type="term" value="F:transaminase activity"/>
    <property type="evidence" value="ECO:0007669"/>
    <property type="project" value="UniProtKB-KW"/>
</dbReference>
<dbReference type="InterPro" id="IPR036038">
    <property type="entry name" value="Aminotransferase-like"/>
</dbReference>
<proteinExistence type="inferred from homology"/>
<dbReference type="InterPro" id="IPR050571">
    <property type="entry name" value="Class-IV_PLP-Dep_Aminotrnsfr"/>
</dbReference>
<keyword evidence="2" id="KW-0808">Transferase</keyword>
<dbReference type="EMBL" id="JBHTLQ010000066">
    <property type="protein sequence ID" value="MFD1192597.1"/>
    <property type="molecule type" value="Genomic_DNA"/>
</dbReference>
<organism evidence="2 3">
    <name type="scientific">Phenylobacterium conjunctum</name>
    <dbReference type="NCBI Taxonomy" id="1298959"/>
    <lineage>
        <taxon>Bacteria</taxon>
        <taxon>Pseudomonadati</taxon>
        <taxon>Pseudomonadota</taxon>
        <taxon>Alphaproteobacteria</taxon>
        <taxon>Caulobacterales</taxon>
        <taxon>Caulobacteraceae</taxon>
        <taxon>Phenylobacterium</taxon>
    </lineage>
</organism>